<dbReference type="EMBL" id="JADCNL010000011">
    <property type="protein sequence ID" value="KAG0460964.1"/>
    <property type="molecule type" value="Genomic_DNA"/>
</dbReference>
<dbReference type="Proteomes" id="UP000639772">
    <property type="component" value="Chromosome 11"/>
</dbReference>
<dbReference type="AlphaFoldDB" id="A0A835Q0R6"/>
<evidence type="ECO:0000313" key="3">
    <source>
        <dbReference type="Proteomes" id="UP000636800"/>
    </source>
</evidence>
<organism evidence="1 3">
    <name type="scientific">Vanilla planifolia</name>
    <name type="common">Vanilla</name>
    <dbReference type="NCBI Taxonomy" id="51239"/>
    <lineage>
        <taxon>Eukaryota</taxon>
        <taxon>Viridiplantae</taxon>
        <taxon>Streptophyta</taxon>
        <taxon>Embryophyta</taxon>
        <taxon>Tracheophyta</taxon>
        <taxon>Spermatophyta</taxon>
        <taxon>Magnoliopsida</taxon>
        <taxon>Liliopsida</taxon>
        <taxon>Asparagales</taxon>
        <taxon>Orchidaceae</taxon>
        <taxon>Vanilloideae</taxon>
        <taxon>Vanilleae</taxon>
        <taxon>Vanilla</taxon>
    </lineage>
</organism>
<sequence>MIRRAYIEQNAPGLKDPGDVTSRAFPLPEWMTAPEEEERLADVDAAAIGEQNNERGLNLVSSFFAGCCFRPSDTHTLELCIIYLFWKLAVDE</sequence>
<accession>A0A835Q0R6</accession>
<reference evidence="3 4" key="1">
    <citation type="journal article" date="2020" name="Nat. Food">
        <title>A phased Vanilla planifolia genome enables genetic improvement of flavour and production.</title>
        <authorList>
            <person name="Hasing T."/>
            <person name="Tang H."/>
            <person name="Brym M."/>
            <person name="Khazi F."/>
            <person name="Huang T."/>
            <person name="Chambers A.H."/>
        </authorList>
    </citation>
    <scope>NUCLEOTIDE SEQUENCE [LARGE SCALE GENOMIC DNA]</scope>
    <source>
        <tissue evidence="1">Leaf</tissue>
    </source>
</reference>
<gene>
    <name evidence="2" type="ORF">HPP92_020942</name>
    <name evidence="1" type="ORF">HPP92_021261</name>
</gene>
<evidence type="ECO:0000313" key="2">
    <source>
        <dbReference type="EMBL" id="KAG0462466.1"/>
    </source>
</evidence>
<comment type="caution">
    <text evidence="1">The sequence shown here is derived from an EMBL/GenBank/DDBJ whole genome shotgun (WGS) entry which is preliminary data.</text>
</comment>
<evidence type="ECO:0000313" key="1">
    <source>
        <dbReference type="EMBL" id="KAG0460964.1"/>
    </source>
</evidence>
<name>A0A835Q0R6_VANPL</name>
<dbReference type="EMBL" id="JADCNM010000011">
    <property type="protein sequence ID" value="KAG0462466.1"/>
    <property type="molecule type" value="Genomic_DNA"/>
</dbReference>
<protein>
    <submittedName>
        <fullName evidence="1">Uncharacterized protein</fullName>
    </submittedName>
</protein>
<keyword evidence="3" id="KW-1185">Reference proteome</keyword>
<proteinExistence type="predicted"/>
<dbReference type="Proteomes" id="UP000636800">
    <property type="component" value="Chromosome 11"/>
</dbReference>
<evidence type="ECO:0000313" key="4">
    <source>
        <dbReference type="Proteomes" id="UP000639772"/>
    </source>
</evidence>